<reference evidence="1 2" key="1">
    <citation type="submission" date="2018-08" db="EMBL/GenBank/DDBJ databases">
        <title>A genome reference for cultivated species of the human gut microbiota.</title>
        <authorList>
            <person name="Zou Y."/>
            <person name="Xue W."/>
            <person name="Luo G."/>
        </authorList>
    </citation>
    <scope>NUCLEOTIDE SEQUENCE [LARGE SCALE GENOMIC DNA]</scope>
    <source>
        <strain evidence="1 2">AF14-32</strain>
    </source>
</reference>
<proteinExistence type="predicted"/>
<dbReference type="EMBL" id="QRZF01000020">
    <property type="protein sequence ID" value="RGV49085.1"/>
    <property type="molecule type" value="Genomic_DNA"/>
</dbReference>
<dbReference type="Proteomes" id="UP000283850">
    <property type="component" value="Unassembled WGS sequence"/>
</dbReference>
<evidence type="ECO:0000313" key="2">
    <source>
        <dbReference type="Proteomes" id="UP000283850"/>
    </source>
</evidence>
<evidence type="ECO:0000313" key="1">
    <source>
        <dbReference type="EMBL" id="RGV49085.1"/>
    </source>
</evidence>
<gene>
    <name evidence="1" type="ORF">DWW10_21285</name>
</gene>
<name>A0A412XV84_9BACE</name>
<protein>
    <submittedName>
        <fullName evidence="1">DUF2334 domain-containing protein</fullName>
    </submittedName>
</protein>
<accession>A0A412XV84</accession>
<dbReference type="SUPFAM" id="SSF88713">
    <property type="entry name" value="Glycoside hydrolase/deacetylase"/>
    <property type="match status" value="1"/>
</dbReference>
<sequence length="245" mass="28385">MTTKYLIRLDDACPTMDSVKWEKMLDILDRYEVKPMVGIIPHNEDPKLHIDVEDPNFWQKARDWDKKGWAIALHGYNHCYISGKGGINPLWNRSEFAGVSFEIQCKKIKEGLRILNGHGINPKYFFAPSHTFDENTLLALKKCSDIRIISDTIATKPYKDGDFVFIPQLGGHCTEMKIPGIWTFCLHPNIMNENDFDVTETFFKNHVKEIIGFDDLNLDSIGRKSLGSRFLSYLYFTYRKIRGIK</sequence>
<dbReference type="RefSeq" id="WP_118422204.1">
    <property type="nucleotide sequence ID" value="NZ_QRZF01000020.1"/>
</dbReference>
<dbReference type="Gene3D" id="3.20.20.370">
    <property type="entry name" value="Glycoside hydrolase/deacetylase"/>
    <property type="match status" value="1"/>
</dbReference>
<dbReference type="Pfam" id="PF10096">
    <property type="entry name" value="DUF2334"/>
    <property type="match status" value="1"/>
</dbReference>
<organism evidence="1 2">
    <name type="scientific">Bacteroides intestinalis</name>
    <dbReference type="NCBI Taxonomy" id="329854"/>
    <lineage>
        <taxon>Bacteria</taxon>
        <taxon>Pseudomonadati</taxon>
        <taxon>Bacteroidota</taxon>
        <taxon>Bacteroidia</taxon>
        <taxon>Bacteroidales</taxon>
        <taxon>Bacteroidaceae</taxon>
        <taxon>Bacteroides</taxon>
    </lineage>
</organism>
<dbReference type="GO" id="GO:0005975">
    <property type="term" value="P:carbohydrate metabolic process"/>
    <property type="evidence" value="ECO:0007669"/>
    <property type="project" value="InterPro"/>
</dbReference>
<dbReference type="AlphaFoldDB" id="A0A412XV84"/>
<dbReference type="InterPro" id="IPR018763">
    <property type="entry name" value="DUF2334"/>
</dbReference>
<dbReference type="InterPro" id="IPR011330">
    <property type="entry name" value="Glyco_hydro/deAcase_b/a-brl"/>
</dbReference>
<comment type="caution">
    <text evidence="1">The sequence shown here is derived from an EMBL/GenBank/DDBJ whole genome shotgun (WGS) entry which is preliminary data.</text>
</comment>